<evidence type="ECO:0000313" key="2">
    <source>
        <dbReference type="Proteomes" id="UP000245320"/>
    </source>
</evidence>
<proteinExistence type="predicted"/>
<evidence type="ECO:0000313" key="3">
    <source>
        <dbReference type="RefSeq" id="XP_033717590.1"/>
    </source>
</evidence>
<feature type="compositionally biased region" description="Basic and acidic residues" evidence="1">
    <location>
        <begin position="29"/>
        <end position="40"/>
    </location>
</feature>
<gene>
    <name evidence="3" type="primary">LOC117313323</name>
</gene>
<feature type="region of interest" description="Disordered" evidence="1">
    <location>
        <begin position="1"/>
        <end position="54"/>
    </location>
</feature>
<dbReference type="InParanoid" id="A0A6J3RSX0"/>
<protein>
    <submittedName>
        <fullName evidence="3">Collagen alpha-3(IV) chain-like</fullName>
    </submittedName>
</protein>
<dbReference type="RefSeq" id="XP_033717590.1">
    <property type="nucleotide sequence ID" value="XM_033861699.1"/>
</dbReference>
<name>A0A6J3RSX0_TURTR</name>
<feature type="compositionally biased region" description="Pro residues" evidence="1">
    <location>
        <begin position="83"/>
        <end position="93"/>
    </location>
</feature>
<feature type="region of interest" description="Disordered" evidence="1">
    <location>
        <begin position="66"/>
        <end position="100"/>
    </location>
</feature>
<feature type="region of interest" description="Disordered" evidence="1">
    <location>
        <begin position="182"/>
        <end position="249"/>
    </location>
</feature>
<feature type="region of interest" description="Disordered" evidence="1">
    <location>
        <begin position="118"/>
        <end position="161"/>
    </location>
</feature>
<evidence type="ECO:0000256" key="1">
    <source>
        <dbReference type="SAM" id="MobiDB-lite"/>
    </source>
</evidence>
<dbReference type="AlphaFoldDB" id="A0A6J3RSX0"/>
<feature type="compositionally biased region" description="Low complexity" evidence="1">
    <location>
        <begin position="138"/>
        <end position="152"/>
    </location>
</feature>
<organism evidence="2 3">
    <name type="scientific">Tursiops truncatus</name>
    <name type="common">Atlantic bottle-nosed dolphin</name>
    <name type="synonym">Delphinus truncatus</name>
    <dbReference type="NCBI Taxonomy" id="9739"/>
    <lineage>
        <taxon>Eukaryota</taxon>
        <taxon>Metazoa</taxon>
        <taxon>Chordata</taxon>
        <taxon>Craniata</taxon>
        <taxon>Vertebrata</taxon>
        <taxon>Euteleostomi</taxon>
        <taxon>Mammalia</taxon>
        <taxon>Eutheria</taxon>
        <taxon>Laurasiatheria</taxon>
        <taxon>Artiodactyla</taxon>
        <taxon>Whippomorpha</taxon>
        <taxon>Cetacea</taxon>
        <taxon>Odontoceti</taxon>
        <taxon>Delphinidae</taxon>
        <taxon>Tursiops</taxon>
    </lineage>
</organism>
<keyword evidence="2" id="KW-1185">Reference proteome</keyword>
<reference evidence="3" key="1">
    <citation type="submission" date="2025-08" db="UniProtKB">
        <authorList>
            <consortium name="RefSeq"/>
        </authorList>
    </citation>
    <scope>IDENTIFICATION</scope>
    <source>
        <tissue evidence="3">Spleen</tissue>
    </source>
</reference>
<accession>A0A6J3RSX0</accession>
<dbReference type="Proteomes" id="UP000245320">
    <property type="component" value="Chromosome 8"/>
</dbReference>
<feature type="compositionally biased region" description="Polar residues" evidence="1">
    <location>
        <begin position="206"/>
        <end position="217"/>
    </location>
</feature>
<feature type="compositionally biased region" description="Gly residues" evidence="1">
    <location>
        <begin position="119"/>
        <end position="137"/>
    </location>
</feature>
<sequence>MLSSVIKCGRGSRGGKGGRDPTLGWGEGSWRRLERAESRESPPGSGGAGRLSLTGYSGVSRALGRARASLGAGRRGAGLRESTPPPAPGPPRASRPLAGEPLSRAWPVRVRLLNLGTAGRLGTGLGGSTDLGLGGLGSPSRLRPRGPGSRTPFPNLCPSPILGGARPGAPLFPSLLSLPHSGARWRSRPPAPSGRGVAGCGADTGSAATLSKLSGSGPSRPGTQAVAAPADPLLDPRRRPSSRTQTWST</sequence>